<organism evidence="1 2">
    <name type="scientific">Desulfosoma caldarium</name>
    <dbReference type="NCBI Taxonomy" id="610254"/>
    <lineage>
        <taxon>Bacteria</taxon>
        <taxon>Pseudomonadati</taxon>
        <taxon>Thermodesulfobacteriota</taxon>
        <taxon>Syntrophobacteria</taxon>
        <taxon>Syntrophobacterales</taxon>
        <taxon>Syntrophobacteraceae</taxon>
        <taxon>Desulfosoma</taxon>
    </lineage>
</organism>
<dbReference type="PANTHER" id="PTHR39338">
    <property type="entry name" value="BLL5662 PROTEIN-RELATED"/>
    <property type="match status" value="1"/>
</dbReference>
<dbReference type="OrthoDB" id="9764216at2"/>
<evidence type="ECO:0008006" key="3">
    <source>
        <dbReference type="Google" id="ProtNLM"/>
    </source>
</evidence>
<name>A0A3N1UN28_9BACT</name>
<dbReference type="Proteomes" id="UP000276223">
    <property type="component" value="Unassembled WGS sequence"/>
</dbReference>
<sequence length="399" mass="45361">MVDFIYGLMRAGIPISVHYILEFYRGLRAGVAPDLDRLFLFARLVFVKRVEHYDAFEQVFRQTFLGDPSVSPEDWENLLRGKPFEEWLRREVESGRLPPEALREFDSEELLERFRRTVMAQDGEHHGGNTWVGTGGRSPYGHSGRHGGGLRVQGESVHGTAQKVIGARRYIHYSDDTPLRSENLRQVLSTLKSLRPLGPESELDVDQTIERTAKNGGEIELVFQRELRNRVELIVLVDNGGYSMLPYVDLVKTVFNKIRDSFRDVRFFYFHNCIYGTVYADPQRRQPVAWDKLCAAGKKTRLIIIGDANMAPAELMASYGSIDPATAIRKPGFVWLRELREAFPVSVWLNPIPREHWALNSSTIARIGQIFHMEDLTLGGIKNATAYLNVQGQAVDQAA</sequence>
<protein>
    <recommendedName>
        <fullName evidence="3">VWA domain containing CoxE-like protein</fullName>
    </recommendedName>
</protein>
<comment type="caution">
    <text evidence="1">The sequence shown here is derived from an EMBL/GenBank/DDBJ whole genome shotgun (WGS) entry which is preliminary data.</text>
</comment>
<dbReference type="PANTHER" id="PTHR39338:SF7">
    <property type="entry name" value="BLL6692 PROTEIN"/>
    <property type="match status" value="1"/>
</dbReference>
<evidence type="ECO:0000313" key="1">
    <source>
        <dbReference type="EMBL" id="ROQ91148.1"/>
    </source>
</evidence>
<dbReference type="Pfam" id="PF05762">
    <property type="entry name" value="VWA_CoxE"/>
    <property type="match status" value="1"/>
</dbReference>
<dbReference type="RefSeq" id="WP_123290865.1">
    <property type="nucleotide sequence ID" value="NZ_RJVA01000013.1"/>
</dbReference>
<reference evidence="1 2" key="1">
    <citation type="submission" date="2018-11" db="EMBL/GenBank/DDBJ databases">
        <title>Genomic Encyclopedia of Type Strains, Phase IV (KMG-IV): sequencing the most valuable type-strain genomes for metagenomic binning, comparative biology and taxonomic classification.</title>
        <authorList>
            <person name="Goeker M."/>
        </authorList>
    </citation>
    <scope>NUCLEOTIDE SEQUENCE [LARGE SCALE GENOMIC DNA]</scope>
    <source>
        <strain evidence="1 2">DSM 22027</strain>
    </source>
</reference>
<gene>
    <name evidence="1" type="ORF">EDC27_2432</name>
</gene>
<dbReference type="EMBL" id="RJVA01000013">
    <property type="protein sequence ID" value="ROQ91148.1"/>
    <property type="molecule type" value="Genomic_DNA"/>
</dbReference>
<accession>A0A3N1UN28</accession>
<evidence type="ECO:0000313" key="2">
    <source>
        <dbReference type="Proteomes" id="UP000276223"/>
    </source>
</evidence>
<keyword evidence="2" id="KW-1185">Reference proteome</keyword>
<dbReference type="AlphaFoldDB" id="A0A3N1UN28"/>
<proteinExistence type="predicted"/>
<dbReference type="InterPro" id="IPR008912">
    <property type="entry name" value="Uncharacterised_CoxE"/>
</dbReference>